<feature type="domain" description="Glycosyl transferase family 1" evidence="1">
    <location>
        <begin position="185"/>
        <end position="319"/>
    </location>
</feature>
<gene>
    <name evidence="2" type="ORF">HQ865_03230</name>
</gene>
<dbReference type="CDD" id="cd03802">
    <property type="entry name" value="GT4_AviGT4-like"/>
    <property type="match status" value="1"/>
</dbReference>
<name>A0A7D4Q5U5_9SPHI</name>
<dbReference type="GO" id="GO:0016757">
    <property type="term" value="F:glycosyltransferase activity"/>
    <property type="evidence" value="ECO:0007669"/>
    <property type="project" value="InterPro"/>
</dbReference>
<organism evidence="2 3">
    <name type="scientific">Mucilaginibacter mali</name>
    <dbReference type="NCBI Taxonomy" id="2740462"/>
    <lineage>
        <taxon>Bacteria</taxon>
        <taxon>Pseudomonadati</taxon>
        <taxon>Bacteroidota</taxon>
        <taxon>Sphingobacteriia</taxon>
        <taxon>Sphingobacteriales</taxon>
        <taxon>Sphingobacteriaceae</taxon>
        <taxon>Mucilaginibacter</taxon>
    </lineage>
</organism>
<dbReference type="Pfam" id="PF00534">
    <property type="entry name" value="Glycos_transf_1"/>
    <property type="match status" value="1"/>
</dbReference>
<evidence type="ECO:0000313" key="2">
    <source>
        <dbReference type="EMBL" id="QKJ28811.1"/>
    </source>
</evidence>
<proteinExistence type="predicted"/>
<dbReference type="SUPFAM" id="SSF53756">
    <property type="entry name" value="UDP-Glycosyltransferase/glycogen phosphorylase"/>
    <property type="match status" value="1"/>
</dbReference>
<keyword evidence="3" id="KW-1185">Reference proteome</keyword>
<dbReference type="EMBL" id="CP054139">
    <property type="protein sequence ID" value="QKJ28811.1"/>
    <property type="molecule type" value="Genomic_DNA"/>
</dbReference>
<sequence length="351" mass="39539">MLNENKKAPLSRRGVGERLRIAILSPVAWRTPPRHYGPWEQIASTIAEGMITKGADVTLFATGDSVTAGKLQSICATGYEEDRSQDAKVLECLHISNLMEQAGEFDLIHNNFDFLPLTYSRLIKTPVITTIHGFSSQKIIPVYKKYNDTSHYVSISNADRSPELNYLATVYNGIDPSEFDFVEQPDDYLLYFGRIHHDKGTHEAIQIARQSKRRLLIAGIIQDEGYYRSKIEPELNNQIIYVGHAGPDKRKQLLGNAHALLHPINFNEPFGMSVAESMLCGTPVIAFNKGSMQELIEHEGTGFLVDEVDEAVVAVNELAHISRAHCRDWAMAKFSAQKMVDDYWEVYKKIV</sequence>
<dbReference type="PANTHER" id="PTHR12526:SF595">
    <property type="entry name" value="BLL5217 PROTEIN"/>
    <property type="match status" value="1"/>
</dbReference>
<dbReference type="AlphaFoldDB" id="A0A7D4Q5U5"/>
<protein>
    <submittedName>
        <fullName evidence="2">Glycosyltransferase family 4 protein</fullName>
    </submittedName>
</protein>
<dbReference type="Proteomes" id="UP000505355">
    <property type="component" value="Chromosome"/>
</dbReference>
<keyword evidence="2" id="KW-0808">Transferase</keyword>
<accession>A0A7D4Q5U5</accession>
<dbReference type="Gene3D" id="3.40.50.2000">
    <property type="entry name" value="Glycogen Phosphorylase B"/>
    <property type="match status" value="2"/>
</dbReference>
<evidence type="ECO:0000313" key="3">
    <source>
        <dbReference type="Proteomes" id="UP000505355"/>
    </source>
</evidence>
<evidence type="ECO:0000259" key="1">
    <source>
        <dbReference type="Pfam" id="PF00534"/>
    </source>
</evidence>
<dbReference type="KEGG" id="mmab:HQ865_03230"/>
<dbReference type="InterPro" id="IPR001296">
    <property type="entry name" value="Glyco_trans_1"/>
</dbReference>
<reference evidence="2 3" key="1">
    <citation type="submission" date="2020-05" db="EMBL/GenBank/DDBJ databases">
        <title>Mucilaginibacter mali sp. nov.</title>
        <authorList>
            <person name="Kim H.S."/>
            <person name="Lee K.C."/>
            <person name="Suh M.K."/>
            <person name="Kim J.-S."/>
            <person name="Han K.-I."/>
            <person name="Eom M.K."/>
            <person name="Shin Y.K."/>
            <person name="Lee J.-S."/>
        </authorList>
    </citation>
    <scope>NUCLEOTIDE SEQUENCE [LARGE SCALE GENOMIC DNA]</scope>
    <source>
        <strain evidence="2 3">G2-14</strain>
    </source>
</reference>
<dbReference type="PANTHER" id="PTHR12526">
    <property type="entry name" value="GLYCOSYLTRANSFERASE"/>
    <property type="match status" value="1"/>
</dbReference>
<dbReference type="RefSeq" id="WP_173413509.1">
    <property type="nucleotide sequence ID" value="NZ_CP054139.1"/>
</dbReference>